<dbReference type="InterPro" id="IPR050109">
    <property type="entry name" value="HTH-type_TetR-like_transc_reg"/>
</dbReference>
<dbReference type="InterPro" id="IPR041474">
    <property type="entry name" value="NicS_C"/>
</dbReference>
<dbReference type="PANTHER" id="PTHR30328">
    <property type="entry name" value="TRANSCRIPTIONAL REPRESSOR"/>
    <property type="match status" value="1"/>
</dbReference>
<comment type="caution">
    <text evidence="5">The sequence shown here is derived from an EMBL/GenBank/DDBJ whole genome shotgun (WGS) entry which is preliminary data.</text>
</comment>
<name>A0ABD7L7M5_9BURK</name>
<evidence type="ECO:0000259" key="4">
    <source>
        <dbReference type="PROSITE" id="PS50977"/>
    </source>
</evidence>
<dbReference type="InterPro" id="IPR009057">
    <property type="entry name" value="Homeodomain-like_sf"/>
</dbReference>
<dbReference type="InterPro" id="IPR001647">
    <property type="entry name" value="HTH_TetR"/>
</dbReference>
<dbReference type="Pfam" id="PF00440">
    <property type="entry name" value="TetR_N"/>
    <property type="match status" value="1"/>
</dbReference>
<evidence type="ECO:0000313" key="6">
    <source>
        <dbReference type="Proteomes" id="UP000196218"/>
    </source>
</evidence>
<dbReference type="PRINTS" id="PR00455">
    <property type="entry name" value="HTHTETR"/>
</dbReference>
<sequence length="267" mass="30134">MSVAGRAGAAGTAPESEPALDKSSIFRMLECPFHAAAKPEQPHMKAGSKAATSDNRALPSDARRKYDPEQTKRNILDVATQEFSAMGLAGARVDAIAERTNTTKRMLYYYFDSKEGLYEAVLEKVYGDIRALEQELHVGDMEPREGMRRLVEFTFDYHDKHRDFVRLVSIENIHGAKYLEQLKSFKNRNVSIIKTLEELLERGAASGAFRKDIDAFDLHLLISSFCFHRVSNRYTFGAAFGRDPSAPRLRTRHRDTIAEAVLRYIAA</sequence>
<feature type="compositionally biased region" description="Basic and acidic residues" evidence="3">
    <location>
        <begin position="61"/>
        <end position="73"/>
    </location>
</feature>
<proteinExistence type="predicted"/>
<accession>A0ABD7L7M5</accession>
<dbReference type="InterPro" id="IPR036271">
    <property type="entry name" value="Tet_transcr_reg_TetR-rel_C_sf"/>
</dbReference>
<dbReference type="Gene3D" id="1.10.357.10">
    <property type="entry name" value="Tetracycline Repressor, domain 2"/>
    <property type="match status" value="1"/>
</dbReference>
<dbReference type="PROSITE" id="PS50977">
    <property type="entry name" value="HTH_TETR_2"/>
    <property type="match status" value="1"/>
</dbReference>
<dbReference type="SUPFAM" id="SSF48498">
    <property type="entry name" value="Tetracyclin repressor-like, C-terminal domain"/>
    <property type="match status" value="1"/>
</dbReference>
<dbReference type="GO" id="GO:0003677">
    <property type="term" value="F:DNA binding"/>
    <property type="evidence" value="ECO:0007669"/>
    <property type="project" value="UniProtKB-UniRule"/>
</dbReference>
<dbReference type="SUPFAM" id="SSF46689">
    <property type="entry name" value="Homeodomain-like"/>
    <property type="match status" value="1"/>
</dbReference>
<evidence type="ECO:0000256" key="1">
    <source>
        <dbReference type="ARBA" id="ARBA00023125"/>
    </source>
</evidence>
<organism evidence="5 6">
    <name type="scientific">Burkholderia multivorans</name>
    <dbReference type="NCBI Taxonomy" id="87883"/>
    <lineage>
        <taxon>Bacteria</taxon>
        <taxon>Pseudomonadati</taxon>
        <taxon>Pseudomonadota</taxon>
        <taxon>Betaproteobacteria</taxon>
        <taxon>Burkholderiales</taxon>
        <taxon>Burkholderiaceae</taxon>
        <taxon>Burkholderia</taxon>
        <taxon>Burkholderia cepacia complex</taxon>
    </lineage>
</organism>
<dbReference type="PANTHER" id="PTHR30328:SF54">
    <property type="entry name" value="HTH-TYPE TRANSCRIPTIONAL REPRESSOR SCO4008"/>
    <property type="match status" value="1"/>
</dbReference>
<evidence type="ECO:0000313" key="5">
    <source>
        <dbReference type="EMBL" id="SAJ98289.1"/>
    </source>
</evidence>
<dbReference type="AlphaFoldDB" id="A0ABD7L7M5"/>
<evidence type="ECO:0000256" key="2">
    <source>
        <dbReference type="PROSITE-ProRule" id="PRU00335"/>
    </source>
</evidence>
<dbReference type="EMBL" id="FKJW01000005">
    <property type="protein sequence ID" value="SAJ98289.1"/>
    <property type="molecule type" value="Genomic_DNA"/>
</dbReference>
<dbReference type="Pfam" id="PF17938">
    <property type="entry name" value="TetR_C_29"/>
    <property type="match status" value="1"/>
</dbReference>
<dbReference type="Proteomes" id="UP000196218">
    <property type="component" value="Unassembled WGS sequence"/>
</dbReference>
<evidence type="ECO:0000256" key="3">
    <source>
        <dbReference type="SAM" id="MobiDB-lite"/>
    </source>
</evidence>
<feature type="DNA-binding region" description="H-T-H motif" evidence="2">
    <location>
        <begin position="92"/>
        <end position="111"/>
    </location>
</feature>
<keyword evidence="1 2" id="KW-0238">DNA-binding</keyword>
<reference evidence="5 6" key="1">
    <citation type="submission" date="2016-04" db="EMBL/GenBank/DDBJ databases">
        <authorList>
            <person name="Peeters C."/>
        </authorList>
    </citation>
    <scope>NUCLEOTIDE SEQUENCE [LARGE SCALE GENOMIC DNA]</scope>
    <source>
        <strain evidence="5">LMG 29311</strain>
    </source>
</reference>
<feature type="region of interest" description="Disordered" evidence="3">
    <location>
        <begin position="38"/>
        <end position="73"/>
    </location>
</feature>
<gene>
    <name evidence="5" type="ORF">UA18_03824</name>
</gene>
<protein>
    <submittedName>
        <fullName evidence="5">TetR family transcriptional regulator</fullName>
    </submittedName>
</protein>
<feature type="domain" description="HTH tetR-type" evidence="4">
    <location>
        <begin position="69"/>
        <end position="129"/>
    </location>
</feature>